<name>A0A6C0DCP0_9ZZZZ</name>
<dbReference type="EMBL" id="MN739589">
    <property type="protein sequence ID" value="QHT14766.1"/>
    <property type="molecule type" value="Genomic_DNA"/>
</dbReference>
<organism evidence="2">
    <name type="scientific">viral metagenome</name>
    <dbReference type="NCBI Taxonomy" id="1070528"/>
    <lineage>
        <taxon>unclassified sequences</taxon>
        <taxon>metagenomes</taxon>
        <taxon>organismal metagenomes</taxon>
    </lineage>
</organism>
<accession>A0A6C0DCP0</accession>
<feature type="compositionally biased region" description="Basic and acidic residues" evidence="1">
    <location>
        <begin position="105"/>
        <end position="114"/>
    </location>
</feature>
<evidence type="ECO:0000256" key="1">
    <source>
        <dbReference type="SAM" id="MobiDB-lite"/>
    </source>
</evidence>
<feature type="region of interest" description="Disordered" evidence="1">
    <location>
        <begin position="100"/>
        <end position="122"/>
    </location>
</feature>
<sequence length="122" mass="13688">MSTPLDILKKGLIQQQRLSLISPKKKDELICHPNPKRFDYRIALLKERYMVASHAMDPDDIVHEFIYIPPTTPPHTVKGPSTSPLLLSIPSPTAFLKSSTPGDLVVHEPPKEVPETCEEEPI</sequence>
<protein>
    <submittedName>
        <fullName evidence="2">Uncharacterized protein</fullName>
    </submittedName>
</protein>
<reference evidence="2" key="1">
    <citation type="journal article" date="2020" name="Nature">
        <title>Giant virus diversity and host interactions through global metagenomics.</title>
        <authorList>
            <person name="Schulz F."/>
            <person name="Roux S."/>
            <person name="Paez-Espino D."/>
            <person name="Jungbluth S."/>
            <person name="Walsh D.A."/>
            <person name="Denef V.J."/>
            <person name="McMahon K.D."/>
            <person name="Konstantinidis K.T."/>
            <person name="Eloe-Fadrosh E.A."/>
            <person name="Kyrpides N.C."/>
            <person name="Woyke T."/>
        </authorList>
    </citation>
    <scope>NUCLEOTIDE SEQUENCE</scope>
    <source>
        <strain evidence="2">GVMAG-M-3300023174-141</strain>
    </source>
</reference>
<dbReference type="AlphaFoldDB" id="A0A6C0DCP0"/>
<proteinExistence type="predicted"/>
<evidence type="ECO:0000313" key="2">
    <source>
        <dbReference type="EMBL" id="QHT14766.1"/>
    </source>
</evidence>